<evidence type="ECO:0000256" key="2">
    <source>
        <dbReference type="ARBA" id="ARBA00022723"/>
    </source>
</evidence>
<feature type="domain" description="C2H2-type" evidence="13">
    <location>
        <begin position="243"/>
        <end position="271"/>
    </location>
</feature>
<dbReference type="GO" id="GO:0008270">
    <property type="term" value="F:zinc ion binding"/>
    <property type="evidence" value="ECO:0007669"/>
    <property type="project" value="UniProtKB-UniRule"/>
</dbReference>
<feature type="binding site" evidence="11">
    <location>
        <position position="66"/>
    </location>
    <ligand>
        <name>Zn(2+)</name>
        <dbReference type="ChEBI" id="CHEBI:29105"/>
    </ligand>
</feature>
<evidence type="ECO:0000256" key="9">
    <source>
        <dbReference type="ARBA" id="ARBA00023242"/>
    </source>
</evidence>
<feature type="domain" description="C2H2-type" evidence="13">
    <location>
        <begin position="364"/>
        <end position="391"/>
    </location>
</feature>
<dbReference type="PROSITE" id="PS00028">
    <property type="entry name" value="ZINC_FINGER_C2H2_1"/>
    <property type="match status" value="10"/>
</dbReference>
<evidence type="ECO:0000256" key="4">
    <source>
        <dbReference type="ARBA" id="ARBA00022771"/>
    </source>
</evidence>
<feature type="domain" description="C2H2-type" evidence="13">
    <location>
        <begin position="639"/>
        <end position="666"/>
    </location>
</feature>
<name>A0A067R076_ZOONE</name>
<evidence type="ECO:0000259" key="14">
    <source>
        <dbReference type="PROSITE" id="PS51915"/>
    </source>
</evidence>
<feature type="domain" description="C2H2-type" evidence="13">
    <location>
        <begin position="582"/>
        <end position="604"/>
    </location>
</feature>
<dbReference type="SMART" id="SM00355">
    <property type="entry name" value="ZnF_C2H2"/>
    <property type="match status" value="13"/>
</dbReference>
<keyword evidence="16" id="KW-1185">Reference proteome</keyword>
<comment type="subcellular location">
    <subcellularLocation>
        <location evidence="1">Nucleus</location>
    </subcellularLocation>
</comment>
<evidence type="ECO:0000313" key="15">
    <source>
        <dbReference type="EMBL" id="KDR10836.1"/>
    </source>
</evidence>
<dbReference type="Pfam" id="PF00096">
    <property type="entry name" value="zf-C2H2"/>
    <property type="match status" value="7"/>
</dbReference>
<dbReference type="GO" id="GO:0000977">
    <property type="term" value="F:RNA polymerase II transcription regulatory region sequence-specific DNA binding"/>
    <property type="evidence" value="ECO:0007669"/>
    <property type="project" value="TreeGrafter"/>
</dbReference>
<feature type="binding site" evidence="11">
    <location>
        <position position="17"/>
    </location>
    <ligand>
        <name>Zn(2+)</name>
        <dbReference type="ChEBI" id="CHEBI:29105"/>
    </ligand>
</feature>
<dbReference type="GO" id="GO:0005634">
    <property type="term" value="C:nucleus"/>
    <property type="evidence" value="ECO:0007669"/>
    <property type="project" value="UniProtKB-SubCell"/>
</dbReference>
<proteinExistence type="predicted"/>
<feature type="domain" description="C2H2-type" evidence="13">
    <location>
        <begin position="611"/>
        <end position="638"/>
    </location>
</feature>
<keyword evidence="7" id="KW-0238">DNA-binding</keyword>
<keyword evidence="9" id="KW-0539">Nucleus</keyword>
<dbReference type="Proteomes" id="UP000027135">
    <property type="component" value="Unassembled WGS sequence"/>
</dbReference>
<feature type="domain" description="C2H2-type" evidence="13">
    <location>
        <begin position="470"/>
        <end position="497"/>
    </location>
</feature>
<evidence type="ECO:0000256" key="6">
    <source>
        <dbReference type="ARBA" id="ARBA00023015"/>
    </source>
</evidence>
<dbReference type="Gene3D" id="3.30.160.60">
    <property type="entry name" value="Classic Zinc Finger"/>
    <property type="match status" value="11"/>
</dbReference>
<dbReference type="FunFam" id="3.30.160.60:FF:000213">
    <property type="entry name" value="Zinc finger protein 624"/>
    <property type="match status" value="1"/>
</dbReference>
<dbReference type="eggNOG" id="KOG1721">
    <property type="taxonomic scope" value="Eukaryota"/>
</dbReference>
<accession>A0A067R076</accession>
<sequence length="704" mass="80764">MKASGSAGIQEKICRLCLSDAGVILPIFDGEVAERFSVPLPMKIRACVSIDVSVSDPLPSLICHRCLYEVDRFHEFKEICEKANTTLQQCFNRQDNIMDLTKLMEIKQEVFDETVYHDAVDDPLDEEEDEVDDNNDSYGDDNIGEGEENCVDNDQGSLPCHDSRDCDDGGTSVDVKDQIPEGENNFNDENRDQNIEDVSSITDMPSNEIPGEEKQDTTGVDITNLTQQISPKHKNAEVRRARYSCRFCSKPFVYLTSLQKHEAAPHTGRNCKFCLKPFSDMAKLKKHEKIYCRLKSHVTNIEKTKKDGRQPKATNEAEVFSCKFCSRQFKIRGHWWCHERMYCDANPNRLTGRSKTSVLTERMYICRYCSKSFIHRGSWWRHEKYYCNVNPSCNERKVSTELGPVSKEGKTDLYSCHYCSKCFIHRGSWWRHEKTHSGTKPFACKYCPKAFGGKPHLLRHERVHLGIKPFCCGICGKAFSDSSNLRNHEKIHDGYKSFLCSVCGKSYCNKALLLKHELVHTGIRAHICEICSKTFVDASDLKKHVKCHNEVRPYLCSECGKSFTQSWQLKSHINIHAGLKPYTCQICQKAFSDSSNFRSHQKLHICGPRPYPCPQCPLSFYQNSQLKYHMRVHTGEKPFKCRFCPKSFRIRAKLRTHEESHALEAEPELSASVPQMQQEEVIVEVIAEEVIVSTPNVQLQEEQK</sequence>
<feature type="domain" description="C2H2-type" evidence="13">
    <location>
        <begin position="554"/>
        <end position="581"/>
    </location>
</feature>
<dbReference type="FunFam" id="3.30.160.60:FF:001483">
    <property type="entry name" value="Zinc finger protein 1005"/>
    <property type="match status" value="1"/>
</dbReference>
<dbReference type="PROSITE" id="PS51915">
    <property type="entry name" value="ZAD"/>
    <property type="match status" value="1"/>
</dbReference>
<protein>
    <submittedName>
        <fullName evidence="15">Uncharacterized protein</fullName>
    </submittedName>
</protein>
<keyword evidence="8" id="KW-0804">Transcription</keyword>
<feature type="domain" description="C2H2-type" evidence="13">
    <location>
        <begin position="498"/>
        <end position="525"/>
    </location>
</feature>
<dbReference type="InterPro" id="IPR013087">
    <property type="entry name" value="Znf_C2H2_type"/>
</dbReference>
<evidence type="ECO:0000256" key="8">
    <source>
        <dbReference type="ARBA" id="ARBA00023163"/>
    </source>
</evidence>
<feature type="domain" description="ZAD" evidence="14">
    <location>
        <begin position="12"/>
        <end position="90"/>
    </location>
</feature>
<keyword evidence="5 11" id="KW-0862">Zinc</keyword>
<dbReference type="GO" id="GO:0000981">
    <property type="term" value="F:DNA-binding transcription factor activity, RNA polymerase II-specific"/>
    <property type="evidence" value="ECO:0007669"/>
    <property type="project" value="TreeGrafter"/>
</dbReference>
<keyword evidence="4 10" id="KW-0863">Zinc-finger</keyword>
<keyword evidence="6" id="KW-0805">Transcription regulation</keyword>
<dbReference type="SUPFAM" id="SSF57716">
    <property type="entry name" value="Glucocorticoid receptor-like (DNA-binding domain)"/>
    <property type="match status" value="1"/>
</dbReference>
<evidence type="ECO:0000256" key="12">
    <source>
        <dbReference type="SAM" id="MobiDB-lite"/>
    </source>
</evidence>
<organism evidence="15 16">
    <name type="scientific">Zootermopsis nevadensis</name>
    <name type="common">Dampwood termite</name>
    <dbReference type="NCBI Taxonomy" id="136037"/>
    <lineage>
        <taxon>Eukaryota</taxon>
        <taxon>Metazoa</taxon>
        <taxon>Ecdysozoa</taxon>
        <taxon>Arthropoda</taxon>
        <taxon>Hexapoda</taxon>
        <taxon>Insecta</taxon>
        <taxon>Pterygota</taxon>
        <taxon>Neoptera</taxon>
        <taxon>Polyneoptera</taxon>
        <taxon>Dictyoptera</taxon>
        <taxon>Blattodea</taxon>
        <taxon>Blattoidea</taxon>
        <taxon>Termitoidae</taxon>
        <taxon>Termopsidae</taxon>
        <taxon>Zootermopsis</taxon>
    </lineage>
</organism>
<dbReference type="FunFam" id="3.30.160.60:FF:000671">
    <property type="entry name" value="Zinc finger protein 26"/>
    <property type="match status" value="1"/>
</dbReference>
<dbReference type="InterPro" id="IPR036236">
    <property type="entry name" value="Znf_C2H2_sf"/>
</dbReference>
<dbReference type="FunFam" id="3.30.160.60:FF:000045">
    <property type="entry name" value="ZFP69 zinc finger protein B"/>
    <property type="match status" value="1"/>
</dbReference>
<evidence type="ECO:0000256" key="7">
    <source>
        <dbReference type="ARBA" id="ARBA00023125"/>
    </source>
</evidence>
<evidence type="ECO:0000313" key="16">
    <source>
        <dbReference type="Proteomes" id="UP000027135"/>
    </source>
</evidence>
<dbReference type="InterPro" id="IPR012934">
    <property type="entry name" value="Znf_AD"/>
</dbReference>
<dbReference type="PROSITE" id="PS50157">
    <property type="entry name" value="ZINC_FINGER_C2H2_2"/>
    <property type="match status" value="13"/>
</dbReference>
<keyword evidence="2 11" id="KW-0479">Metal-binding</keyword>
<dbReference type="Gene3D" id="3.40.1800.20">
    <property type="match status" value="1"/>
</dbReference>
<dbReference type="FunFam" id="3.30.160.60:FF:001289">
    <property type="entry name" value="Zinc finger protein 574"/>
    <property type="match status" value="1"/>
</dbReference>
<dbReference type="PANTHER" id="PTHR24381:SF393">
    <property type="entry name" value="CHROMATIN-LINKED ADAPTOR FOR MSL PROTEINS, ISOFORM B"/>
    <property type="match status" value="1"/>
</dbReference>
<feature type="domain" description="C2H2-type" evidence="13">
    <location>
        <begin position="442"/>
        <end position="469"/>
    </location>
</feature>
<dbReference type="FunFam" id="3.30.160.60:FF:000624">
    <property type="entry name" value="zinc finger protein 697"/>
    <property type="match status" value="1"/>
</dbReference>
<feature type="region of interest" description="Disordered" evidence="12">
    <location>
        <begin position="125"/>
        <end position="191"/>
    </location>
</feature>
<feature type="domain" description="C2H2-type" evidence="13">
    <location>
        <begin position="269"/>
        <end position="296"/>
    </location>
</feature>
<dbReference type="SMART" id="SM00868">
    <property type="entry name" value="zf-AD"/>
    <property type="match status" value="2"/>
</dbReference>
<keyword evidence="3" id="KW-0677">Repeat</keyword>
<dbReference type="PANTHER" id="PTHR24381">
    <property type="entry name" value="ZINC FINGER PROTEIN"/>
    <property type="match status" value="1"/>
</dbReference>
<feature type="binding site" evidence="11">
    <location>
        <position position="14"/>
    </location>
    <ligand>
        <name>Zn(2+)</name>
        <dbReference type="ChEBI" id="CHEBI:29105"/>
    </ligand>
</feature>
<evidence type="ECO:0000256" key="3">
    <source>
        <dbReference type="ARBA" id="ARBA00022737"/>
    </source>
</evidence>
<dbReference type="EMBL" id="KK853134">
    <property type="protein sequence ID" value="KDR10836.1"/>
    <property type="molecule type" value="Genomic_DNA"/>
</dbReference>
<evidence type="ECO:0000256" key="11">
    <source>
        <dbReference type="PROSITE-ProRule" id="PRU01263"/>
    </source>
</evidence>
<feature type="compositionally biased region" description="Acidic residues" evidence="12">
    <location>
        <begin position="125"/>
        <end position="151"/>
    </location>
</feature>
<evidence type="ECO:0000256" key="5">
    <source>
        <dbReference type="ARBA" id="ARBA00022833"/>
    </source>
</evidence>
<dbReference type="SUPFAM" id="SSF57667">
    <property type="entry name" value="beta-beta-alpha zinc fingers"/>
    <property type="match status" value="6"/>
</dbReference>
<reference evidence="15 16" key="1">
    <citation type="journal article" date="2014" name="Nat. Commun.">
        <title>Molecular traces of alternative social organization in a termite genome.</title>
        <authorList>
            <person name="Terrapon N."/>
            <person name="Li C."/>
            <person name="Robertson H.M."/>
            <person name="Ji L."/>
            <person name="Meng X."/>
            <person name="Booth W."/>
            <person name="Chen Z."/>
            <person name="Childers C.P."/>
            <person name="Glastad K.M."/>
            <person name="Gokhale K."/>
            <person name="Gowin J."/>
            <person name="Gronenberg W."/>
            <person name="Hermansen R.A."/>
            <person name="Hu H."/>
            <person name="Hunt B.G."/>
            <person name="Huylmans A.K."/>
            <person name="Khalil S.M."/>
            <person name="Mitchell R.D."/>
            <person name="Munoz-Torres M.C."/>
            <person name="Mustard J.A."/>
            <person name="Pan H."/>
            <person name="Reese J.T."/>
            <person name="Scharf M.E."/>
            <person name="Sun F."/>
            <person name="Vogel H."/>
            <person name="Xiao J."/>
            <person name="Yang W."/>
            <person name="Yang Z."/>
            <person name="Yang Z."/>
            <person name="Zhou J."/>
            <person name="Zhu J."/>
            <person name="Brent C.S."/>
            <person name="Elsik C.G."/>
            <person name="Goodisman M.A."/>
            <person name="Liberles D.A."/>
            <person name="Roe R.M."/>
            <person name="Vargo E.L."/>
            <person name="Vilcinskas A."/>
            <person name="Wang J."/>
            <person name="Bornberg-Bauer E."/>
            <person name="Korb J."/>
            <person name="Zhang G."/>
            <person name="Liebig J."/>
        </authorList>
    </citation>
    <scope>NUCLEOTIDE SEQUENCE [LARGE SCALE GENOMIC DNA]</scope>
    <source>
        <tissue evidence="15">Whole organism</tissue>
    </source>
</reference>
<feature type="binding site" evidence="11">
    <location>
        <position position="63"/>
    </location>
    <ligand>
        <name>Zn(2+)</name>
        <dbReference type="ChEBI" id="CHEBI:29105"/>
    </ligand>
</feature>
<evidence type="ECO:0000256" key="1">
    <source>
        <dbReference type="ARBA" id="ARBA00004123"/>
    </source>
</evidence>
<feature type="domain" description="C2H2-type" evidence="13">
    <location>
        <begin position="320"/>
        <end position="347"/>
    </location>
</feature>
<dbReference type="InParanoid" id="A0A067R076"/>
<evidence type="ECO:0000259" key="13">
    <source>
        <dbReference type="PROSITE" id="PS50157"/>
    </source>
</evidence>
<dbReference type="Pfam" id="PF07776">
    <property type="entry name" value="zf-AD"/>
    <property type="match status" value="1"/>
</dbReference>
<dbReference type="OrthoDB" id="40579at2759"/>
<dbReference type="AlphaFoldDB" id="A0A067R076"/>
<feature type="domain" description="C2H2-type" evidence="13">
    <location>
        <begin position="526"/>
        <end position="553"/>
    </location>
</feature>
<evidence type="ECO:0000256" key="10">
    <source>
        <dbReference type="PROSITE-ProRule" id="PRU00042"/>
    </source>
</evidence>
<feature type="domain" description="C2H2-type" evidence="13">
    <location>
        <begin position="414"/>
        <end position="441"/>
    </location>
</feature>
<gene>
    <name evidence="15" type="ORF">L798_14818</name>
</gene>